<protein>
    <submittedName>
        <fullName evidence="1">Uncharacterized protein</fullName>
    </submittedName>
</protein>
<proteinExistence type="predicted"/>
<keyword evidence="2" id="KW-1185">Reference proteome</keyword>
<sequence>MAPKPKLILDMSNPNSTYQANPWSTRNNKRVANYVGLVTKLRNPITAGPINKWMTTGRVVGHPVGMADPVQRQPELRYYKPQSYEPQSYESEVSAEAYKDFFGEDMSGSLSGAMGGYVSARLNQTREETLEFEELQECEGILELSYQGTVEEASQVEKPLSCGEPVIKRYPYPPSIYTQNRSDEEYLALFAALVSP</sequence>
<comment type="caution">
    <text evidence="1">The sequence shown here is derived from an EMBL/GenBank/DDBJ whole genome shotgun (WGS) entry which is preliminary data.</text>
</comment>
<dbReference type="OrthoDB" id="3798875at2759"/>
<dbReference type="AlphaFoldDB" id="A0A8H7IUT3"/>
<evidence type="ECO:0000313" key="2">
    <source>
        <dbReference type="Proteomes" id="UP000651452"/>
    </source>
</evidence>
<reference evidence="1" key="1">
    <citation type="submission" date="2018-12" db="EMBL/GenBank/DDBJ databases">
        <authorList>
            <person name="Syme R.A."/>
            <person name="Farfan-Caceres L."/>
            <person name="Lichtenzveig J."/>
        </authorList>
    </citation>
    <scope>NUCLEOTIDE SEQUENCE</scope>
    <source>
        <strain evidence="1">Al4</strain>
    </source>
</reference>
<dbReference type="Proteomes" id="UP000651452">
    <property type="component" value="Unassembled WGS sequence"/>
</dbReference>
<reference evidence="1" key="2">
    <citation type="submission" date="2020-09" db="EMBL/GenBank/DDBJ databases">
        <title>Reference genome assembly for Australian Ascochyta lentis isolate Al4.</title>
        <authorList>
            <person name="Lee R.C."/>
            <person name="Farfan-Caceres L.M."/>
            <person name="Debler J.W."/>
            <person name="Williams A.H."/>
            <person name="Henares B.M."/>
        </authorList>
    </citation>
    <scope>NUCLEOTIDE SEQUENCE</scope>
    <source>
        <strain evidence="1">Al4</strain>
    </source>
</reference>
<name>A0A8H7IUT3_9PLEO</name>
<gene>
    <name evidence="1" type="ORF">EKO04_010653</name>
</gene>
<organism evidence="1 2">
    <name type="scientific">Ascochyta lentis</name>
    <dbReference type="NCBI Taxonomy" id="205686"/>
    <lineage>
        <taxon>Eukaryota</taxon>
        <taxon>Fungi</taxon>
        <taxon>Dikarya</taxon>
        <taxon>Ascomycota</taxon>
        <taxon>Pezizomycotina</taxon>
        <taxon>Dothideomycetes</taxon>
        <taxon>Pleosporomycetidae</taxon>
        <taxon>Pleosporales</taxon>
        <taxon>Pleosporineae</taxon>
        <taxon>Didymellaceae</taxon>
        <taxon>Ascochyta</taxon>
    </lineage>
</organism>
<accession>A0A8H7IUT3</accession>
<dbReference type="EMBL" id="RZGK01000021">
    <property type="protein sequence ID" value="KAF9691187.1"/>
    <property type="molecule type" value="Genomic_DNA"/>
</dbReference>
<evidence type="ECO:0000313" key="1">
    <source>
        <dbReference type="EMBL" id="KAF9691187.1"/>
    </source>
</evidence>